<dbReference type="GeneID" id="94824777"/>
<dbReference type="VEuPathDB" id="TrichDB:TRFO_01390"/>
<gene>
    <name evidence="2" type="ORF">TRFO_01390</name>
</gene>
<name>A0A1J4KC36_9EUKA</name>
<feature type="compositionally biased region" description="Basic and acidic residues" evidence="1">
    <location>
        <begin position="201"/>
        <end position="211"/>
    </location>
</feature>
<evidence type="ECO:0000256" key="1">
    <source>
        <dbReference type="SAM" id="MobiDB-lite"/>
    </source>
</evidence>
<keyword evidence="3" id="KW-1185">Reference proteome</keyword>
<dbReference type="RefSeq" id="XP_068360358.1">
    <property type="nucleotide sequence ID" value="XM_068490073.1"/>
</dbReference>
<organism evidence="2 3">
    <name type="scientific">Tritrichomonas foetus</name>
    <dbReference type="NCBI Taxonomy" id="1144522"/>
    <lineage>
        <taxon>Eukaryota</taxon>
        <taxon>Metamonada</taxon>
        <taxon>Parabasalia</taxon>
        <taxon>Tritrichomonadida</taxon>
        <taxon>Tritrichomonadidae</taxon>
        <taxon>Tritrichomonas</taxon>
    </lineage>
</organism>
<protein>
    <submittedName>
        <fullName evidence="2">Uncharacterized protein</fullName>
    </submittedName>
</protein>
<dbReference type="Proteomes" id="UP000179807">
    <property type="component" value="Unassembled WGS sequence"/>
</dbReference>
<dbReference type="AlphaFoldDB" id="A0A1J4KC36"/>
<feature type="region of interest" description="Disordered" evidence="1">
    <location>
        <begin position="185"/>
        <end position="217"/>
    </location>
</feature>
<comment type="caution">
    <text evidence="2">The sequence shown here is derived from an EMBL/GenBank/DDBJ whole genome shotgun (WGS) entry which is preliminary data.</text>
</comment>
<reference evidence="2" key="1">
    <citation type="submission" date="2016-10" db="EMBL/GenBank/DDBJ databases">
        <authorList>
            <person name="Benchimol M."/>
            <person name="Almeida L.G."/>
            <person name="Vasconcelos A.T."/>
            <person name="Perreira-Neves A."/>
            <person name="Rosa I.A."/>
            <person name="Tasca T."/>
            <person name="Bogo M.R."/>
            <person name="de Souza W."/>
        </authorList>
    </citation>
    <scope>NUCLEOTIDE SEQUENCE [LARGE SCALE GENOMIC DNA]</scope>
    <source>
        <strain evidence="2">K</strain>
    </source>
</reference>
<evidence type="ECO:0000313" key="2">
    <source>
        <dbReference type="EMBL" id="OHT07222.1"/>
    </source>
</evidence>
<sequence>MFHQFCQFGGLSPQCRLQCGMQPQGPQFWGGPIPWTPPQQRPCGFPACERQRRGHHEHCHRRRECVPPGAPFGKPCKISTYGPCGRQFGGLWKHPPYHRQFSGYFKRTSCKRPSPFTQFGGLCQRQPPLCFPWRRQFPGNFVDLCERPPQFGLFGGRGEKSPCHGYQCDQGRHHDMKRLRRWRRRITRSGPSPPRGQWGRPEFKQHGPEMRHWRRQV</sequence>
<proteinExistence type="predicted"/>
<dbReference type="EMBL" id="MLAK01000704">
    <property type="protein sequence ID" value="OHT07222.1"/>
    <property type="molecule type" value="Genomic_DNA"/>
</dbReference>
<evidence type="ECO:0000313" key="3">
    <source>
        <dbReference type="Proteomes" id="UP000179807"/>
    </source>
</evidence>
<accession>A0A1J4KC36</accession>